<gene>
    <name evidence="1" type="ORF">EZS27_041050</name>
</gene>
<organism evidence="1">
    <name type="scientific">termite gut metagenome</name>
    <dbReference type="NCBI Taxonomy" id="433724"/>
    <lineage>
        <taxon>unclassified sequences</taxon>
        <taxon>metagenomes</taxon>
        <taxon>organismal metagenomes</taxon>
    </lineage>
</organism>
<dbReference type="EC" id="2.7.13.3" evidence="1"/>
<dbReference type="Gene3D" id="2.130.10.10">
    <property type="entry name" value="YVTN repeat-like/Quinoprotein amine dehydrogenase"/>
    <property type="match status" value="1"/>
</dbReference>
<reference evidence="1" key="1">
    <citation type="submission" date="2019-03" db="EMBL/GenBank/DDBJ databases">
        <title>Single cell metagenomics reveals metabolic interactions within the superorganism composed of flagellate Streblomastix strix and complex community of Bacteroidetes bacteria on its surface.</title>
        <authorList>
            <person name="Treitli S.C."/>
            <person name="Kolisko M."/>
            <person name="Husnik F."/>
            <person name="Keeling P."/>
            <person name="Hampl V."/>
        </authorList>
    </citation>
    <scope>NUCLEOTIDE SEQUENCE</scope>
    <source>
        <strain evidence="1">STM</strain>
    </source>
</reference>
<dbReference type="GO" id="GO:0004673">
    <property type="term" value="F:protein histidine kinase activity"/>
    <property type="evidence" value="ECO:0007669"/>
    <property type="project" value="UniProtKB-EC"/>
</dbReference>
<feature type="non-terminal residue" evidence="1">
    <location>
        <position position="91"/>
    </location>
</feature>
<dbReference type="Pfam" id="PF07494">
    <property type="entry name" value="Reg_prop"/>
    <property type="match status" value="1"/>
</dbReference>
<keyword evidence="1" id="KW-0418">Kinase</keyword>
<dbReference type="EMBL" id="SNRY01009286">
    <property type="protein sequence ID" value="KAA6307281.1"/>
    <property type="molecule type" value="Genomic_DNA"/>
</dbReference>
<dbReference type="AlphaFoldDB" id="A0A5J4PEZ4"/>
<keyword evidence="1" id="KW-0808">Transferase</keyword>
<name>A0A5J4PEZ4_9ZZZZ</name>
<accession>A0A5J4PEZ4</accession>
<sequence length="91" mass="10788">MRRILFSILFFLFNFSLYGQIGTFYSTDHELSSTLINGIYQDRRNYIWIATEDGLNKYDGVRFTVYKNFPNDSTSIKNNYVRSLFEDSDGR</sequence>
<protein>
    <submittedName>
        <fullName evidence="1">Sensor histidine kinase TodS</fullName>
        <ecNumber evidence="1">2.7.13.3</ecNumber>
    </submittedName>
</protein>
<evidence type="ECO:0000313" key="1">
    <source>
        <dbReference type="EMBL" id="KAA6307281.1"/>
    </source>
</evidence>
<dbReference type="InterPro" id="IPR015943">
    <property type="entry name" value="WD40/YVTN_repeat-like_dom_sf"/>
</dbReference>
<comment type="caution">
    <text evidence="1">The sequence shown here is derived from an EMBL/GenBank/DDBJ whole genome shotgun (WGS) entry which is preliminary data.</text>
</comment>
<proteinExistence type="predicted"/>
<dbReference type="InterPro" id="IPR011110">
    <property type="entry name" value="Reg_prop"/>
</dbReference>